<comment type="caution">
    <text evidence="2">The sequence shown here is derived from an EMBL/GenBank/DDBJ whole genome shotgun (WGS) entry which is preliminary data.</text>
</comment>
<dbReference type="RefSeq" id="WP_425347385.1">
    <property type="nucleotide sequence ID" value="NZ_JBGUBD010000023.1"/>
</dbReference>
<gene>
    <name evidence="2" type="ORF">ACERK3_19535</name>
</gene>
<feature type="transmembrane region" description="Helical" evidence="1">
    <location>
        <begin position="29"/>
        <end position="45"/>
    </location>
</feature>
<protein>
    <submittedName>
        <fullName evidence="2">Uncharacterized protein</fullName>
    </submittedName>
</protein>
<keyword evidence="1" id="KW-0472">Membrane</keyword>
<dbReference type="Proteomes" id="UP001575105">
    <property type="component" value="Unassembled WGS sequence"/>
</dbReference>
<feature type="transmembrane region" description="Helical" evidence="1">
    <location>
        <begin position="262"/>
        <end position="282"/>
    </location>
</feature>
<keyword evidence="1" id="KW-1133">Transmembrane helix</keyword>
<keyword evidence="1" id="KW-0812">Transmembrane</keyword>
<proteinExistence type="predicted"/>
<evidence type="ECO:0000313" key="2">
    <source>
        <dbReference type="EMBL" id="MFA9480465.1"/>
    </source>
</evidence>
<dbReference type="EMBL" id="JBGUBD010000023">
    <property type="protein sequence ID" value="MFA9480465.1"/>
    <property type="molecule type" value="Genomic_DNA"/>
</dbReference>
<reference evidence="2 3" key="1">
    <citation type="submission" date="2024-08" db="EMBL/GenBank/DDBJ databases">
        <title>Whole-genome sequencing of halo(alkali)philic microorganisms from hypersaline lakes.</title>
        <authorList>
            <person name="Sorokin D.Y."/>
            <person name="Merkel A.Y."/>
            <person name="Messina E."/>
            <person name="Yakimov M."/>
        </authorList>
    </citation>
    <scope>NUCLEOTIDE SEQUENCE [LARGE SCALE GENOMIC DNA]</scope>
    <source>
        <strain evidence="2 3">AB-hyl4</strain>
    </source>
</reference>
<evidence type="ECO:0000313" key="3">
    <source>
        <dbReference type="Proteomes" id="UP001575105"/>
    </source>
</evidence>
<name>A0ABV4UA29_9BACT</name>
<keyword evidence="3" id="KW-1185">Reference proteome</keyword>
<feature type="transmembrane region" description="Helical" evidence="1">
    <location>
        <begin position="87"/>
        <end position="106"/>
    </location>
</feature>
<feature type="transmembrane region" description="Helical" evidence="1">
    <location>
        <begin position="173"/>
        <end position="192"/>
    </location>
</feature>
<evidence type="ECO:0000256" key="1">
    <source>
        <dbReference type="SAM" id="Phobius"/>
    </source>
</evidence>
<sequence length="284" mass="29875">MIDPTWLGLGIALPLALGAAGALLPTRCLGWALAVLCAMVTGYLARSGLPRIPPNQAHQWLLVVGVPTVVVAAVVVSRLRLQPAMGWVVRGVVAVGLPPLLLQAHLRYHWDRLEAVTWLIGLSAAVLLCWWAMHGVARRGGGFGGRALPMVLAITAAGTSVATLLSYNFTQAQWTMTLAAVLLGGGLVVLAFRFRHGLTGAVDVALPLVLAMVMMGRFHTTAMTNVQAGLLAGAPLAAAWAHWPGGRWLLGMAGWRLELVRLAAAVALVAAAMVLALVQWLGAR</sequence>
<feature type="transmembrane region" description="Helical" evidence="1">
    <location>
        <begin position="57"/>
        <end position="75"/>
    </location>
</feature>
<feature type="transmembrane region" description="Helical" evidence="1">
    <location>
        <begin position="228"/>
        <end position="250"/>
    </location>
</feature>
<accession>A0ABV4UA29</accession>
<feature type="transmembrane region" description="Helical" evidence="1">
    <location>
        <begin position="6"/>
        <end position="24"/>
    </location>
</feature>
<feature type="transmembrane region" description="Helical" evidence="1">
    <location>
        <begin position="148"/>
        <end position="167"/>
    </location>
</feature>
<organism evidence="2 3">
    <name type="scientific">Natronomicrosphaera hydrolytica</name>
    <dbReference type="NCBI Taxonomy" id="3242702"/>
    <lineage>
        <taxon>Bacteria</taxon>
        <taxon>Pseudomonadati</taxon>
        <taxon>Planctomycetota</taxon>
        <taxon>Phycisphaerae</taxon>
        <taxon>Phycisphaerales</taxon>
        <taxon>Phycisphaeraceae</taxon>
        <taxon>Natronomicrosphaera</taxon>
    </lineage>
</organism>
<feature type="transmembrane region" description="Helical" evidence="1">
    <location>
        <begin position="118"/>
        <end position="136"/>
    </location>
</feature>